<reference evidence="2" key="2">
    <citation type="submission" date="2021-09" db="EMBL/GenBank/DDBJ databases">
        <authorList>
            <person name="Gilroy R."/>
        </authorList>
    </citation>
    <scope>NUCLEOTIDE SEQUENCE</scope>
    <source>
        <strain evidence="2">ChiGjej1B1-18357</strain>
    </source>
</reference>
<dbReference type="SUPFAM" id="SSF51261">
    <property type="entry name" value="Duplicated hybrid motif"/>
    <property type="match status" value="1"/>
</dbReference>
<gene>
    <name evidence="2" type="ORF">K8V11_13830</name>
</gene>
<dbReference type="EMBL" id="DYXM01000267">
    <property type="protein sequence ID" value="HJE92076.1"/>
    <property type="molecule type" value="Genomic_DNA"/>
</dbReference>
<dbReference type="InterPro" id="IPR016047">
    <property type="entry name" value="M23ase_b-sheet_dom"/>
</dbReference>
<dbReference type="Proteomes" id="UP000776650">
    <property type="component" value="Unassembled WGS sequence"/>
</dbReference>
<accession>A0A921K0F7</accession>
<dbReference type="AlphaFoldDB" id="A0A921K0F7"/>
<dbReference type="Pfam" id="PF01551">
    <property type="entry name" value="Peptidase_M23"/>
    <property type="match status" value="1"/>
</dbReference>
<organism evidence="2 3">
    <name type="scientific">Dietzia timorensis</name>
    <dbReference type="NCBI Taxonomy" id="499555"/>
    <lineage>
        <taxon>Bacteria</taxon>
        <taxon>Bacillati</taxon>
        <taxon>Actinomycetota</taxon>
        <taxon>Actinomycetes</taxon>
        <taxon>Mycobacteriales</taxon>
        <taxon>Dietziaceae</taxon>
        <taxon>Dietzia</taxon>
    </lineage>
</organism>
<dbReference type="PANTHER" id="PTHR21666">
    <property type="entry name" value="PEPTIDASE-RELATED"/>
    <property type="match status" value="1"/>
</dbReference>
<comment type="caution">
    <text evidence="2">The sequence shown here is derived from an EMBL/GenBank/DDBJ whole genome shotgun (WGS) entry which is preliminary data.</text>
</comment>
<dbReference type="Gene3D" id="2.70.70.10">
    <property type="entry name" value="Glucose Permease (Domain IIA)"/>
    <property type="match status" value="1"/>
</dbReference>
<feature type="domain" description="M23ase beta-sheet core" evidence="1">
    <location>
        <begin position="125"/>
        <end position="195"/>
    </location>
</feature>
<dbReference type="InterPro" id="IPR050570">
    <property type="entry name" value="Cell_wall_metabolism_enzyme"/>
</dbReference>
<dbReference type="PANTHER" id="PTHR21666:SF270">
    <property type="entry name" value="MUREIN HYDROLASE ACTIVATOR ENVC"/>
    <property type="match status" value="1"/>
</dbReference>
<reference evidence="2" key="1">
    <citation type="journal article" date="2021" name="PeerJ">
        <title>Extensive microbial diversity within the chicken gut microbiome revealed by metagenomics and culture.</title>
        <authorList>
            <person name="Gilroy R."/>
            <person name="Ravi A."/>
            <person name="Getino M."/>
            <person name="Pursley I."/>
            <person name="Horton D.L."/>
            <person name="Alikhan N.F."/>
            <person name="Baker D."/>
            <person name="Gharbi K."/>
            <person name="Hall N."/>
            <person name="Watson M."/>
            <person name="Adriaenssens E.M."/>
            <person name="Foster-Nyarko E."/>
            <person name="Jarju S."/>
            <person name="Secka A."/>
            <person name="Antonio M."/>
            <person name="Oren A."/>
            <person name="Chaudhuri R.R."/>
            <person name="La Ragione R."/>
            <person name="Hildebrand F."/>
            <person name="Pallen M.J."/>
        </authorList>
    </citation>
    <scope>NUCLEOTIDE SEQUENCE</scope>
    <source>
        <strain evidence="2">ChiGjej1B1-18357</strain>
    </source>
</reference>
<proteinExistence type="predicted"/>
<sequence>MSALAVFVFSVILTILVPRILPKHAVRVVKSPVEGRWLGMNSPATKVPSHGVRAYGQTYAIDLVFEPADSARPTFGGTLMRPAGSYPAFGQPVRAMVNGVVVKASDSKRDHRARSSLLSIAYLMIEGVVREIGGPGFIVGNHVTIRTDEGSFATLAHLQRDSVTVKRGDQVREGTHIGNCGNSGNSSEPHVHAQLADRPNLWTAIGLPVAFASIELDDDPTAVDGLPANNQHMIAHALT</sequence>
<evidence type="ECO:0000313" key="3">
    <source>
        <dbReference type="Proteomes" id="UP000776650"/>
    </source>
</evidence>
<evidence type="ECO:0000313" key="2">
    <source>
        <dbReference type="EMBL" id="HJE92076.1"/>
    </source>
</evidence>
<dbReference type="RefSeq" id="WP_303915485.1">
    <property type="nucleotide sequence ID" value="NZ_DYXM01000267.1"/>
</dbReference>
<protein>
    <submittedName>
        <fullName evidence="2">M23 family metallopeptidase</fullName>
    </submittedName>
</protein>
<dbReference type="CDD" id="cd12797">
    <property type="entry name" value="M23_peptidase"/>
    <property type="match status" value="1"/>
</dbReference>
<dbReference type="InterPro" id="IPR011055">
    <property type="entry name" value="Dup_hybrid_motif"/>
</dbReference>
<dbReference type="GO" id="GO:0004222">
    <property type="term" value="F:metalloendopeptidase activity"/>
    <property type="evidence" value="ECO:0007669"/>
    <property type="project" value="TreeGrafter"/>
</dbReference>
<name>A0A921K0F7_9ACTN</name>
<evidence type="ECO:0000259" key="1">
    <source>
        <dbReference type="Pfam" id="PF01551"/>
    </source>
</evidence>